<dbReference type="Proteomes" id="UP000241769">
    <property type="component" value="Unassembled WGS sequence"/>
</dbReference>
<accession>A0A2P6MYF1</accession>
<reference evidence="1 2" key="1">
    <citation type="journal article" date="2018" name="Genome Biol. Evol.">
        <title>Multiple Roots of Fruiting Body Formation in Amoebozoa.</title>
        <authorList>
            <person name="Hillmann F."/>
            <person name="Forbes G."/>
            <person name="Novohradska S."/>
            <person name="Ferling I."/>
            <person name="Riege K."/>
            <person name="Groth M."/>
            <person name="Westermann M."/>
            <person name="Marz M."/>
            <person name="Spaller T."/>
            <person name="Winckler T."/>
            <person name="Schaap P."/>
            <person name="Glockner G."/>
        </authorList>
    </citation>
    <scope>NUCLEOTIDE SEQUENCE [LARGE SCALE GENOMIC DNA]</scope>
    <source>
        <strain evidence="1 2">Jena</strain>
    </source>
</reference>
<protein>
    <submittedName>
        <fullName evidence="1">Uncharacterized protein</fullName>
    </submittedName>
</protein>
<evidence type="ECO:0000313" key="1">
    <source>
        <dbReference type="EMBL" id="PRP76696.1"/>
    </source>
</evidence>
<keyword evidence="2" id="KW-1185">Reference proteome</keyword>
<sequence length="237" mass="27494">DYVPSKFKIMRGEQAKRAYVESLSDSERQYCTEEVRVLKGLLIILKELFTIEWNFRFKMAAGRDWTRRDPWWNNELTMRQKYLPSGIVQIIPPSSDKPLPEYLTEVERKWRWVEGAAGRTGPRGSFLQDKELVGDDVEMKVHMSRGFIMESCWVLLTGFDMPPKGERPELEDENLRVTTSVMHEEATAYNIGVQIPFFQNLPAQLLHLLVQHGALQDDSDDEGDAMDNDIDLFDHVD</sequence>
<evidence type="ECO:0000313" key="2">
    <source>
        <dbReference type="Proteomes" id="UP000241769"/>
    </source>
</evidence>
<dbReference type="InParanoid" id="A0A2P6MYF1"/>
<feature type="non-terminal residue" evidence="1">
    <location>
        <position position="1"/>
    </location>
</feature>
<comment type="caution">
    <text evidence="1">The sequence shown here is derived from an EMBL/GenBank/DDBJ whole genome shotgun (WGS) entry which is preliminary data.</text>
</comment>
<name>A0A2P6MYF1_9EUKA</name>
<dbReference type="EMBL" id="MDYQ01000307">
    <property type="protein sequence ID" value="PRP76696.1"/>
    <property type="molecule type" value="Genomic_DNA"/>
</dbReference>
<organism evidence="1 2">
    <name type="scientific">Planoprotostelium fungivorum</name>
    <dbReference type="NCBI Taxonomy" id="1890364"/>
    <lineage>
        <taxon>Eukaryota</taxon>
        <taxon>Amoebozoa</taxon>
        <taxon>Evosea</taxon>
        <taxon>Variosea</taxon>
        <taxon>Cavosteliida</taxon>
        <taxon>Cavosteliaceae</taxon>
        <taxon>Planoprotostelium</taxon>
    </lineage>
</organism>
<dbReference type="AlphaFoldDB" id="A0A2P6MYF1"/>
<gene>
    <name evidence="1" type="ORF">PROFUN_14965</name>
</gene>
<proteinExistence type="predicted"/>